<proteinExistence type="predicted"/>
<reference evidence="1" key="1">
    <citation type="submission" date="2014-05" db="EMBL/GenBank/DDBJ databases">
        <authorList>
            <person name="Chronopoulou M."/>
        </authorList>
    </citation>
    <scope>NUCLEOTIDE SEQUENCE</scope>
    <source>
        <tissue evidence="1">Whole organism</tissue>
    </source>
</reference>
<name>A0A0K2TUG1_LEPSM</name>
<sequence>HFDIDKVSHTPSSQLRLTQHREANGLVVKGAAFPIFKIPSSFSCANFGSLLGVVELRAVEDIADYPKILYSRSNHIRIDYFELFSKVLRACPLLGLDFRSYTGQELISNHILLCLPLPGFTLKFLFYS</sequence>
<accession>A0A0K2TUG1</accession>
<organism evidence="1">
    <name type="scientific">Lepeophtheirus salmonis</name>
    <name type="common">Salmon louse</name>
    <name type="synonym">Caligus salmonis</name>
    <dbReference type="NCBI Taxonomy" id="72036"/>
    <lineage>
        <taxon>Eukaryota</taxon>
        <taxon>Metazoa</taxon>
        <taxon>Ecdysozoa</taxon>
        <taxon>Arthropoda</taxon>
        <taxon>Crustacea</taxon>
        <taxon>Multicrustacea</taxon>
        <taxon>Hexanauplia</taxon>
        <taxon>Copepoda</taxon>
        <taxon>Siphonostomatoida</taxon>
        <taxon>Caligidae</taxon>
        <taxon>Lepeophtheirus</taxon>
    </lineage>
</organism>
<feature type="non-terminal residue" evidence="1">
    <location>
        <position position="1"/>
    </location>
</feature>
<evidence type="ECO:0000313" key="1">
    <source>
        <dbReference type="EMBL" id="CDW29654.1"/>
    </source>
</evidence>
<dbReference type="AlphaFoldDB" id="A0A0K2TUG1"/>
<dbReference type="EMBL" id="HACA01012293">
    <property type="protein sequence ID" value="CDW29654.1"/>
    <property type="molecule type" value="Transcribed_RNA"/>
</dbReference>
<protein>
    <submittedName>
        <fullName evidence="1">Uncharacterized protein</fullName>
    </submittedName>
</protein>